<gene>
    <name evidence="2" type="ORF">GCM10011342_22860</name>
</gene>
<feature type="domain" description="VOC" evidence="1">
    <location>
        <begin position="2"/>
        <end position="127"/>
    </location>
</feature>
<dbReference type="Pfam" id="PF00903">
    <property type="entry name" value="Glyoxalase"/>
    <property type="match status" value="1"/>
</dbReference>
<evidence type="ECO:0000259" key="1">
    <source>
        <dbReference type="PROSITE" id="PS51819"/>
    </source>
</evidence>
<dbReference type="Gene3D" id="3.10.180.10">
    <property type="entry name" value="2,3-Dihydroxybiphenyl 1,2-Dioxygenase, domain 1"/>
    <property type="match status" value="1"/>
</dbReference>
<dbReference type="EMBL" id="BMGH01000001">
    <property type="protein sequence ID" value="GGD13527.1"/>
    <property type="molecule type" value="Genomic_DNA"/>
</dbReference>
<evidence type="ECO:0000313" key="3">
    <source>
        <dbReference type="Proteomes" id="UP000613582"/>
    </source>
</evidence>
<reference evidence="2" key="1">
    <citation type="journal article" date="2014" name="Int. J. Syst. Evol. Microbiol.">
        <title>Complete genome sequence of Corynebacterium casei LMG S-19264T (=DSM 44701T), isolated from a smear-ripened cheese.</title>
        <authorList>
            <consortium name="US DOE Joint Genome Institute (JGI-PGF)"/>
            <person name="Walter F."/>
            <person name="Albersmeier A."/>
            <person name="Kalinowski J."/>
            <person name="Ruckert C."/>
        </authorList>
    </citation>
    <scope>NUCLEOTIDE SEQUENCE</scope>
    <source>
        <strain evidence="2">CGMCC 1.12921</strain>
    </source>
</reference>
<keyword evidence="3" id="KW-1185">Reference proteome</keyword>
<dbReference type="PANTHER" id="PTHR39434:SF1">
    <property type="entry name" value="VOC DOMAIN-CONTAINING PROTEIN"/>
    <property type="match status" value="1"/>
</dbReference>
<organism evidence="2 3">
    <name type="scientific">Aquisalinus flavus</name>
    <dbReference type="NCBI Taxonomy" id="1526572"/>
    <lineage>
        <taxon>Bacteria</taxon>
        <taxon>Pseudomonadati</taxon>
        <taxon>Pseudomonadota</taxon>
        <taxon>Alphaproteobacteria</taxon>
        <taxon>Parvularculales</taxon>
        <taxon>Parvularculaceae</taxon>
        <taxon>Aquisalinus</taxon>
    </lineage>
</organism>
<comment type="caution">
    <text evidence="2">The sequence shown here is derived from an EMBL/GenBank/DDBJ whole genome shotgun (WGS) entry which is preliminary data.</text>
</comment>
<dbReference type="PANTHER" id="PTHR39434">
    <property type="match status" value="1"/>
</dbReference>
<evidence type="ECO:0000313" key="2">
    <source>
        <dbReference type="EMBL" id="GGD13527.1"/>
    </source>
</evidence>
<proteinExistence type="predicted"/>
<accession>A0A8J2Y7E1</accession>
<dbReference type="InterPro" id="IPR004360">
    <property type="entry name" value="Glyas_Fos-R_dOase_dom"/>
</dbReference>
<dbReference type="SUPFAM" id="SSF54593">
    <property type="entry name" value="Glyoxalase/Bleomycin resistance protein/Dihydroxybiphenyl dioxygenase"/>
    <property type="match status" value="1"/>
</dbReference>
<sequence length="137" mass="15258">MTPFHLAFPTTDLEGTRRYLEGVLGFTVGRTAVRWVDFDIAGHQVTAHLVDSAGELATNPVDGRAVPAFHFGLVMDWDEWQALADRLDVAGTDFRIEPTIRFRGQPGEQGTFFVNIPGGAVMEFKTFRDRAKLFATE</sequence>
<dbReference type="InterPro" id="IPR029068">
    <property type="entry name" value="Glyas_Bleomycin-R_OHBP_Dase"/>
</dbReference>
<reference evidence="2" key="2">
    <citation type="submission" date="2020-09" db="EMBL/GenBank/DDBJ databases">
        <authorList>
            <person name="Sun Q."/>
            <person name="Zhou Y."/>
        </authorList>
    </citation>
    <scope>NUCLEOTIDE SEQUENCE</scope>
    <source>
        <strain evidence="2">CGMCC 1.12921</strain>
    </source>
</reference>
<dbReference type="AlphaFoldDB" id="A0A8J2Y7E1"/>
<dbReference type="RefSeq" id="WP_188158295.1">
    <property type="nucleotide sequence ID" value="NZ_BMGH01000001.1"/>
</dbReference>
<dbReference type="PROSITE" id="PS51819">
    <property type="entry name" value="VOC"/>
    <property type="match status" value="1"/>
</dbReference>
<dbReference type="InterPro" id="IPR037523">
    <property type="entry name" value="VOC_core"/>
</dbReference>
<protein>
    <submittedName>
        <fullName evidence="2">Glyoxalase/bleomycin resistance protein/dioxygenase superfamily protein</fullName>
    </submittedName>
</protein>
<name>A0A8J2Y7E1_9PROT</name>
<dbReference type="Proteomes" id="UP000613582">
    <property type="component" value="Unassembled WGS sequence"/>
</dbReference>